<dbReference type="SUPFAM" id="SSF56801">
    <property type="entry name" value="Acetyl-CoA synthetase-like"/>
    <property type="match status" value="2"/>
</dbReference>
<dbReference type="InterPro" id="IPR045851">
    <property type="entry name" value="AMP-bd_C_sf"/>
</dbReference>
<dbReference type="Gene3D" id="3.40.50.980">
    <property type="match status" value="2"/>
</dbReference>
<evidence type="ECO:0000256" key="10">
    <source>
        <dbReference type="ARBA" id="ARBA00023194"/>
    </source>
</evidence>
<evidence type="ECO:0000256" key="7">
    <source>
        <dbReference type="ARBA" id="ARBA00022737"/>
    </source>
</evidence>
<feature type="domain" description="Carrier" evidence="12">
    <location>
        <begin position="2500"/>
        <end position="2575"/>
    </location>
</feature>
<dbReference type="CDD" id="cd19534">
    <property type="entry name" value="E_NRPS"/>
    <property type="match status" value="1"/>
</dbReference>
<feature type="domain" description="Carrier" evidence="12">
    <location>
        <begin position="979"/>
        <end position="1053"/>
    </location>
</feature>
<dbReference type="RefSeq" id="WP_052109777.1">
    <property type="nucleotide sequence ID" value="NZ_JMQC01000011.1"/>
</dbReference>
<keyword evidence="4" id="KW-0597">Phosphoprotein</keyword>
<dbReference type="GO" id="GO:0043041">
    <property type="term" value="P:amino acid activation for nonribosomal peptide biosynthetic process"/>
    <property type="evidence" value="ECO:0007669"/>
    <property type="project" value="TreeGrafter"/>
</dbReference>
<keyword evidence="8" id="KW-0547">Nucleotide-binding</keyword>
<dbReference type="GO" id="GO:0017000">
    <property type="term" value="P:antibiotic biosynthetic process"/>
    <property type="evidence" value="ECO:0007669"/>
    <property type="project" value="UniProtKB-KW"/>
</dbReference>
<dbReference type="Pfam" id="PF00668">
    <property type="entry name" value="Condensation"/>
    <property type="match status" value="4"/>
</dbReference>
<evidence type="ECO:0000256" key="8">
    <source>
        <dbReference type="ARBA" id="ARBA00022741"/>
    </source>
</evidence>
<dbReference type="GO" id="GO:0044550">
    <property type="term" value="P:secondary metabolite biosynthetic process"/>
    <property type="evidence" value="ECO:0007669"/>
    <property type="project" value="UniProtKB-ARBA"/>
</dbReference>
<dbReference type="InterPro" id="IPR023213">
    <property type="entry name" value="CAT-like_dom_sf"/>
</dbReference>
<dbReference type="GO" id="GO:0005829">
    <property type="term" value="C:cytosol"/>
    <property type="evidence" value="ECO:0007669"/>
    <property type="project" value="TreeGrafter"/>
</dbReference>
<evidence type="ECO:0000313" key="13">
    <source>
        <dbReference type="EMBL" id="KFM95192.1"/>
    </source>
</evidence>
<evidence type="ECO:0000256" key="4">
    <source>
        <dbReference type="ARBA" id="ARBA00022553"/>
    </source>
</evidence>
<dbReference type="SUPFAM" id="SSF47336">
    <property type="entry name" value="ACP-like"/>
    <property type="match status" value="2"/>
</dbReference>
<keyword evidence="11" id="KW-0511">Multifunctional enzyme</keyword>
<dbReference type="CDD" id="cd19531">
    <property type="entry name" value="LCL_NRPS-like"/>
    <property type="match status" value="1"/>
</dbReference>
<dbReference type="FunFam" id="3.40.50.980:FF:000002">
    <property type="entry name" value="Enterobactin synthetase component F"/>
    <property type="match status" value="2"/>
</dbReference>
<keyword evidence="3" id="KW-0596">Phosphopantetheine</keyword>
<comment type="similarity">
    <text evidence="2">Belongs to the ATP-dependent AMP-binding enzyme family.</text>
</comment>
<dbReference type="InterPro" id="IPR036736">
    <property type="entry name" value="ACP-like_sf"/>
</dbReference>
<dbReference type="InterPro" id="IPR025110">
    <property type="entry name" value="AMP-bd_C"/>
</dbReference>
<keyword evidence="6" id="KW-0808">Transferase</keyword>
<name>A0A090YBH2_9BACI</name>
<dbReference type="InterPro" id="IPR020845">
    <property type="entry name" value="AMP-binding_CS"/>
</dbReference>
<dbReference type="Gene3D" id="1.10.1200.10">
    <property type="entry name" value="ACP-like"/>
    <property type="match status" value="2"/>
</dbReference>
<dbReference type="InterPro" id="IPR042099">
    <property type="entry name" value="ANL_N_sf"/>
</dbReference>
<dbReference type="NCBIfam" id="TIGR01720">
    <property type="entry name" value="NRPS-para261"/>
    <property type="match status" value="1"/>
</dbReference>
<dbReference type="EC" id="6.1.1.13" evidence="13"/>
<dbReference type="FunFam" id="3.40.50.12780:FF:000012">
    <property type="entry name" value="Non-ribosomal peptide synthetase"/>
    <property type="match status" value="2"/>
</dbReference>
<keyword evidence="10" id="KW-0045">Antibiotic biosynthesis</keyword>
<dbReference type="FunFam" id="3.30.559.30:FF:000001">
    <property type="entry name" value="Non-ribosomal peptide synthetase"/>
    <property type="match status" value="1"/>
</dbReference>
<evidence type="ECO:0000256" key="3">
    <source>
        <dbReference type="ARBA" id="ARBA00022450"/>
    </source>
</evidence>
<dbReference type="InterPro" id="IPR001242">
    <property type="entry name" value="Condensation_dom"/>
</dbReference>
<dbReference type="Gene3D" id="3.30.559.30">
    <property type="entry name" value="Nonribosomal peptide synthetase, condensation domain"/>
    <property type="match status" value="4"/>
</dbReference>
<evidence type="ECO:0000256" key="11">
    <source>
        <dbReference type="ARBA" id="ARBA00023268"/>
    </source>
</evidence>
<comment type="caution">
    <text evidence="13">The sequence shown here is derived from an EMBL/GenBank/DDBJ whole genome shotgun (WGS) entry which is preliminary data.</text>
</comment>
<dbReference type="CDD" id="cd05930">
    <property type="entry name" value="A_NRPS"/>
    <property type="match status" value="1"/>
</dbReference>
<dbReference type="CDD" id="cd19543">
    <property type="entry name" value="DCL_NRPS"/>
    <property type="match status" value="1"/>
</dbReference>
<dbReference type="InterPro" id="IPR006162">
    <property type="entry name" value="Ppantetheine_attach_site"/>
</dbReference>
<comment type="cofactor">
    <cofactor evidence="1">
        <name>pantetheine 4'-phosphate</name>
        <dbReference type="ChEBI" id="CHEBI:47942"/>
    </cofactor>
</comment>
<dbReference type="Gene3D" id="3.30.559.10">
    <property type="entry name" value="Chloramphenicol acetyltransferase-like domain"/>
    <property type="match status" value="4"/>
</dbReference>
<dbReference type="PROSITE" id="PS00455">
    <property type="entry name" value="AMP_BINDING"/>
    <property type="match status" value="2"/>
</dbReference>
<dbReference type="FunFam" id="3.30.559.10:FF:000016">
    <property type="entry name" value="Nonribosomal peptide synthase Pes1"/>
    <property type="match status" value="1"/>
</dbReference>
<keyword evidence="9" id="KW-0067">ATP-binding</keyword>
<dbReference type="GO" id="GO:0031177">
    <property type="term" value="F:phosphopantetheine binding"/>
    <property type="evidence" value="ECO:0007669"/>
    <property type="project" value="TreeGrafter"/>
</dbReference>
<evidence type="ECO:0000256" key="1">
    <source>
        <dbReference type="ARBA" id="ARBA00001957"/>
    </source>
</evidence>
<evidence type="ECO:0000256" key="6">
    <source>
        <dbReference type="ARBA" id="ARBA00022679"/>
    </source>
</evidence>
<dbReference type="PANTHER" id="PTHR45527">
    <property type="entry name" value="NONRIBOSOMAL PEPTIDE SYNTHETASE"/>
    <property type="match status" value="1"/>
</dbReference>
<dbReference type="GO" id="GO:0008610">
    <property type="term" value="P:lipid biosynthetic process"/>
    <property type="evidence" value="ECO:0007669"/>
    <property type="project" value="UniProtKB-ARBA"/>
</dbReference>
<dbReference type="InterPro" id="IPR010071">
    <property type="entry name" value="AA_adenyl_dom"/>
</dbReference>
<dbReference type="Pfam" id="PF00550">
    <property type="entry name" value="PP-binding"/>
    <property type="match status" value="2"/>
</dbReference>
<dbReference type="GO" id="GO:0016740">
    <property type="term" value="F:transferase activity"/>
    <property type="evidence" value="ECO:0007669"/>
    <property type="project" value="UniProtKB-KW"/>
</dbReference>
<dbReference type="FunFam" id="3.40.50.980:FF:000001">
    <property type="entry name" value="Non-ribosomal peptide synthetase"/>
    <property type="match status" value="1"/>
</dbReference>
<sequence>MKTKTTELLPLTQAQNRIWYTELLYPNTNACILSGTVKMQKQIDIDVLQQSFQSVIKENDAFRIKLTFENGEAKQYVEPYTYKEVDYIDFSETSTRDDVENWLDSHNRTSMKLYDSELYKITIFKINDEEYGYHIKIHHIICDGISLAQIVEDVNQNYADMVKGTFLDTYKKHSYLDYMQAEEEYEKSARFQKDKAFWLEKFQSLPDFTELKPYNPLLASTAAERKVLEISVDFYHKVRAFCKENKISIFTFFLGALYMYINKVTNEKDLIIGTNYANRTTRQEKETVGMFTSTVAVKVSLDPEDDIISFLQQVSKEQIKILRHQKYPYNQLIKDVRQIHSMPDLGRLFSIAMEYRPFRNMVDMDGTKMDMKSTFCGNEVNDLLIHVVERIDEGYLEIYADYRTCLFDEKYIDALFRHVFVIAEHIMNHPFEKIAEVSLINEYETKQLLNEFNNTSSEFPHEKTVYQLFEEQVERTPDAMAVVFEDQRLTYSELNSRSNQLAHFLQKNKVGPETKVGVYLERSMEMIISILGILKAGGAYVPIDPAYPQDRIAYMLEDSEVPILISQGNIVSNLPKHNTKLVLLDKDWTFITQESMENTISNVTPENLAYIIYTSGSTGKPKGTMVEHGNVVRLFLSTEKWYNFSNQDVWSMFHSFAFDFSVWELWGALLYGGRLVVVPYMVSRSPEVFYELLCKEKVTVLNQTPSAFRQLMQEDEKHNSRELNLRYVIFGGEALDLASLQPWYERHGDQYPLLVNMYGITETTVHVTYRPLSWEDVRNPQGSIIGIPIPDLNVYVLDQNLKPVPDGVVGEMYVGGHGVTRGYLNRLDLTQERFISNPYSPNSKSKLYKSGDLARYTTNGELEYLGRIDQQVKIRGFRMELGEIESVISAFPIIREVVLTVHEDEDHDKRLVAYIVPVLNQEISINELRSFMKEKLPDYMIPSVFIKLETLPLTTNGKVDRKALPAPEQNLQTDAEYVAPQTPVEEILVSIWQTVLGVPQIGVLDNFFDLGGDSIKSIQVSSRLYQAGYRIDMQNLFKYSTVASLSPYVEKITRVAEQGEVTGEVTLTPIQHWFFDREVTAPHHFNQAFMLYRKQRFDVSALRKTMQKITEHHDALRMVFRQTEQVYEAWNRGIEEEELFSLEVMDLTGNSNPDSAIEEAVNTMQSSIDLSEGPLMKLGLFQCEEGDHLLMVIHHLVVDGVSWRILLEDIEAGYDQAVNGEDIQLPQKTDSFQLWAEQLSLYTNSPEMEKEREYWNEIEQIPTGLLPKDEEQDCGLIKDSEVITVQWTASETEQLLKQTNRAYNTEINDLLLTALGMAIHKWTGMENIVVNLEGHGRESILSDLDITRTVGWFTSQYPVVLPIEAASDISHQIKNIKEGLRHIPNKGIGYGLLKYLSENQEKQMFTLKPEVSFNYLGQFDQDLENTTMQMSSYSSGDFENKNHERSYVLDINGMISGGNLSLGINYSKKQYQRETIEQLANGLQASLQEVIEHCVTKERAELTPSDITFKGMTIEALDRIVQETKHIGEIEDVYPLTPMQKGMLFHSLMNPQSEAYFEQATFNVQGSMNLKAFAQSLEQLVQRHAILRTNFVSAWNDEPLQIVYRNRKIDLHYEDLHEMEESSREDWVKKYTTEDKERGFNLAEDALMRMTILRTEEQTYHVIWSFHHILMDGWCMPLVTQEIFEIYYAIQQQREPELSVVTPYSDYIEWLEAQDQEESSKYWNDYLGGYEGQTQLPKVTSSVRDERYILKHLTYDLDKELTERLKQVASENQVTINTLMQTVWGMLLQKYNRSQDVVFGSVVSGRPADIPGIENMIGLFINTIPVRIRCDAKESFVDVMKKNQKQAVASHAYDTHPLYEIQAQTEQKQDLITHIMVFENYPVEQQMEHGESHSETELTITNVTMTEQTNYDFNVMVIPGKEIQMQFQYNAHIYDDASIERMRNHLIQIMQQVVNNPQIDIHELELATAEEKMQILEVFNDTAAEYPREKTIHQLFEEQVERTPDHIAAVFEGQQLTYRELNARANQLARTLRNAGVKEDQLVGIMVERSLEMIVGILGILKAGGAYVPVDPEYPEERIQYILEDSGATILLMQGQFQERTSFVGKIVLLDDEESYHKEGTNLKSEVGPNGLAYVIYTSGTTGNPKGVMIEHQALVNRIHWMQKRYPIGETDTILQKTPYSFDVSVWELFWWGAQGAKVVFLAPGNEKDPELIIKAIEENHVTTMHFVPSMLSVFLDYVQNVEEVNCTQSLRQVFASGEALQVQHVKRFNKLLGMHNETRLINLYGPTEATIDVSYFDCPLEETLEQIPIGKPIDNIQLYVVDTKGHLQPIGVPGELCIAGVGLARGYLNRSQLTAEKFVNNPFDLGKKMYRTGDLARLLPDGNIEYLGRVDHQVKIRGYRIELGEIESQLLKIDAVQETIVIALEDESGQKSLCAYFVADKEIDTESLREILSDELPKYMIPSYFIQLMQMPLTPNGKINRKALPAVEESKLTNNKYVKPRTEIEEHLVDIWKSILGDLKIGIKDNFFDVGGHSLRATTLVSKIYKQMNVNVTLRDVFRYQTVEQMAEFITGSEEQTYLSIPVTPRRTYYPVSSTQKRMYILSQLEGGELSYNMPGVMIVEGELDSARVEEAFRNLIQRHESLRTSFEMIQGEPVQHIHSEVMFSLEKIQAEKEEIDTHIDRFVRPFNLQEVPLLRVGLIEIRKDYHVLLFDIHHIISDGVSTNLIIKEFIQLYEGESQPPLRIQYKDYAVWQQSEMQSERMRKQEAYWLNMFEGEIPELELPIDYERPSVRSYEGDIVEFTIDKQISDGLKEIEKQTGTTLNMVLLAAYTTLLAKYSGQEDIIVGTPIAGRTHADLEPIIGMFVNTLAIRNYPVRDKTFYMYVQEVKETMLNAYENQEYPFEELVQKVNVRRDKSRNPLFDTMFVLQNTEETELQIENLVFKPYARDHTIAKFDLTLFVNLDGEQLKCSFEFCKKLFEKSRINELSKDFLIVLSEVVKNPNVQLHNVKLSEKAIKSESSIREIELNF</sequence>
<dbReference type="Pfam" id="PF00501">
    <property type="entry name" value="AMP-binding"/>
    <property type="match status" value="2"/>
</dbReference>
<evidence type="ECO:0000256" key="9">
    <source>
        <dbReference type="ARBA" id="ARBA00022840"/>
    </source>
</evidence>
<dbReference type="Gene3D" id="2.30.38.10">
    <property type="entry name" value="Luciferase, Domain 3"/>
    <property type="match status" value="1"/>
</dbReference>
<dbReference type="Gene3D" id="3.40.50.12780">
    <property type="entry name" value="N-terminal domain of ligase-like"/>
    <property type="match status" value="1"/>
</dbReference>
<dbReference type="EMBL" id="JMQC01000011">
    <property type="protein sequence ID" value="KFM95192.1"/>
    <property type="molecule type" value="Genomic_DNA"/>
</dbReference>
<organism evidence="13 14">
    <name type="scientific">Bacillus clarus</name>
    <dbReference type="NCBI Taxonomy" id="2338372"/>
    <lineage>
        <taxon>Bacteria</taxon>
        <taxon>Bacillati</taxon>
        <taxon>Bacillota</taxon>
        <taxon>Bacilli</taxon>
        <taxon>Bacillales</taxon>
        <taxon>Bacillaceae</taxon>
        <taxon>Bacillus</taxon>
        <taxon>Bacillus cereus group</taxon>
    </lineage>
</organism>
<dbReference type="InterPro" id="IPR009081">
    <property type="entry name" value="PP-bd_ACP"/>
</dbReference>
<dbReference type="NCBIfam" id="NF003417">
    <property type="entry name" value="PRK04813.1"/>
    <property type="match status" value="2"/>
</dbReference>
<evidence type="ECO:0000259" key="12">
    <source>
        <dbReference type="PROSITE" id="PS50075"/>
    </source>
</evidence>
<dbReference type="Gene3D" id="3.30.300.30">
    <property type="match status" value="2"/>
</dbReference>
<dbReference type="InterPro" id="IPR010060">
    <property type="entry name" value="NRPS_synth"/>
</dbReference>
<proteinExistence type="inferred from homology"/>
<evidence type="ECO:0000256" key="5">
    <source>
        <dbReference type="ARBA" id="ARBA00022598"/>
    </source>
</evidence>
<dbReference type="PROSITE" id="PS50075">
    <property type="entry name" value="CARRIER"/>
    <property type="match status" value="2"/>
</dbReference>
<dbReference type="PROSITE" id="PS00012">
    <property type="entry name" value="PHOSPHOPANTETHEINE"/>
    <property type="match status" value="2"/>
</dbReference>
<dbReference type="FunFam" id="1.10.1200.10:FF:000005">
    <property type="entry name" value="Nonribosomal peptide synthetase 1"/>
    <property type="match status" value="2"/>
</dbReference>
<reference evidence="13 14" key="1">
    <citation type="submission" date="2014-04" db="EMBL/GenBank/DDBJ databases">
        <authorList>
            <person name="Bishop-Lilly K.A."/>
            <person name="Broomall S.M."/>
            <person name="Chain P.S."/>
            <person name="Chertkov O."/>
            <person name="Coyne S.R."/>
            <person name="Daligault H.E."/>
            <person name="Davenport K.W."/>
            <person name="Erkkila T."/>
            <person name="Frey K.G."/>
            <person name="Gibbons H.S."/>
            <person name="Gu W."/>
            <person name="Jaissle J."/>
            <person name="Johnson S.L."/>
            <person name="Koroleva G.I."/>
            <person name="Ladner J.T."/>
            <person name="Lo C.-C."/>
            <person name="Minogue T.D."/>
            <person name="Munk C."/>
            <person name="Palacios G.F."/>
            <person name="Redden C.L."/>
            <person name="Rosenzweig C.N."/>
            <person name="Scholz M.B."/>
            <person name="Teshima H."/>
            <person name="Xu Y."/>
        </authorList>
    </citation>
    <scope>NUCLEOTIDE SEQUENCE [LARGE SCALE GENOMIC DNA]</scope>
    <source>
        <strain evidence="13 14">BHP</strain>
    </source>
</reference>
<dbReference type="GO" id="GO:0005524">
    <property type="term" value="F:ATP binding"/>
    <property type="evidence" value="ECO:0007669"/>
    <property type="project" value="UniProtKB-KW"/>
</dbReference>
<dbReference type="FunFam" id="2.30.38.10:FF:000001">
    <property type="entry name" value="Non-ribosomal peptide synthetase PvdI"/>
    <property type="match status" value="2"/>
</dbReference>
<dbReference type="SUPFAM" id="SSF52777">
    <property type="entry name" value="CoA-dependent acyltransferases"/>
    <property type="match status" value="8"/>
</dbReference>
<evidence type="ECO:0000313" key="14">
    <source>
        <dbReference type="Proteomes" id="UP000029389"/>
    </source>
</evidence>
<dbReference type="FunFam" id="3.30.559.10:FF:000012">
    <property type="entry name" value="Non-ribosomal peptide synthetase"/>
    <property type="match status" value="1"/>
</dbReference>
<dbReference type="Proteomes" id="UP000029389">
    <property type="component" value="Unassembled WGS sequence"/>
</dbReference>
<accession>A0A090YBH2</accession>
<dbReference type="FunFam" id="3.30.300.30:FF:000010">
    <property type="entry name" value="Enterobactin synthetase component F"/>
    <property type="match status" value="2"/>
</dbReference>
<dbReference type="Pfam" id="PF13193">
    <property type="entry name" value="AMP-binding_C"/>
    <property type="match status" value="2"/>
</dbReference>
<dbReference type="InterPro" id="IPR000873">
    <property type="entry name" value="AMP-dep_synth/lig_dom"/>
</dbReference>
<keyword evidence="7" id="KW-0677">Repeat</keyword>
<dbReference type="GO" id="GO:0016874">
    <property type="term" value="F:ligase activity"/>
    <property type="evidence" value="ECO:0007669"/>
    <property type="project" value="UniProtKB-KW"/>
</dbReference>
<dbReference type="PANTHER" id="PTHR45527:SF1">
    <property type="entry name" value="FATTY ACID SYNTHASE"/>
    <property type="match status" value="1"/>
</dbReference>
<evidence type="ECO:0000256" key="2">
    <source>
        <dbReference type="ARBA" id="ARBA00006432"/>
    </source>
</evidence>
<gene>
    <name evidence="13" type="primary">dltA</name>
    <name evidence="13" type="ORF">DJ93_5753</name>
</gene>
<dbReference type="NCBIfam" id="TIGR01733">
    <property type="entry name" value="AA-adenyl-dom"/>
    <property type="match status" value="2"/>
</dbReference>
<protein>
    <submittedName>
        <fullName evidence="13">D-alanine--poly(Phosphoribitol) ligase, subunit 1</fullName>
        <ecNumber evidence="13">6.1.1.13</ecNumber>
    </submittedName>
</protein>
<dbReference type="CDD" id="cd17643">
    <property type="entry name" value="A_NRPS_Cytc1-like"/>
    <property type="match status" value="1"/>
</dbReference>
<dbReference type="PATRIC" id="fig|1405.8.peg.5943"/>
<keyword evidence="5 13" id="KW-0436">Ligase</keyword>